<protein>
    <submittedName>
        <fullName evidence="2">Uncharacterized protein</fullName>
    </submittedName>
</protein>
<name>A0A699X7U8_TANCI</name>
<dbReference type="AlphaFoldDB" id="A0A699X7U8"/>
<organism evidence="2">
    <name type="scientific">Tanacetum cinerariifolium</name>
    <name type="common">Dalmatian daisy</name>
    <name type="synonym">Chrysanthemum cinerariifolium</name>
    <dbReference type="NCBI Taxonomy" id="118510"/>
    <lineage>
        <taxon>Eukaryota</taxon>
        <taxon>Viridiplantae</taxon>
        <taxon>Streptophyta</taxon>
        <taxon>Embryophyta</taxon>
        <taxon>Tracheophyta</taxon>
        <taxon>Spermatophyta</taxon>
        <taxon>Magnoliopsida</taxon>
        <taxon>eudicotyledons</taxon>
        <taxon>Gunneridae</taxon>
        <taxon>Pentapetalae</taxon>
        <taxon>asterids</taxon>
        <taxon>campanulids</taxon>
        <taxon>Asterales</taxon>
        <taxon>Asteraceae</taxon>
        <taxon>Asteroideae</taxon>
        <taxon>Anthemideae</taxon>
        <taxon>Anthemidinae</taxon>
        <taxon>Tanacetum</taxon>
    </lineage>
</organism>
<feature type="non-terminal residue" evidence="2">
    <location>
        <position position="1"/>
    </location>
</feature>
<comment type="caution">
    <text evidence="2">The sequence shown here is derived from an EMBL/GenBank/DDBJ whole genome shotgun (WGS) entry which is preliminary data.</text>
</comment>
<reference evidence="2" key="1">
    <citation type="journal article" date="2019" name="Sci. Rep.">
        <title>Draft genome of Tanacetum cinerariifolium, the natural source of mosquito coil.</title>
        <authorList>
            <person name="Yamashiro T."/>
            <person name="Shiraishi A."/>
            <person name="Satake H."/>
            <person name="Nakayama K."/>
        </authorList>
    </citation>
    <scope>NUCLEOTIDE SEQUENCE</scope>
</reference>
<proteinExistence type="predicted"/>
<evidence type="ECO:0000256" key="1">
    <source>
        <dbReference type="SAM" id="MobiDB-lite"/>
    </source>
</evidence>
<feature type="compositionally biased region" description="Basic residues" evidence="1">
    <location>
        <begin position="34"/>
        <end position="55"/>
    </location>
</feature>
<accession>A0A699X7U8</accession>
<dbReference type="EMBL" id="BKCJ011786228">
    <property type="protein sequence ID" value="GFD52774.1"/>
    <property type="molecule type" value="Genomic_DNA"/>
</dbReference>
<feature type="compositionally biased region" description="Low complexity" evidence="1">
    <location>
        <begin position="1"/>
        <end position="29"/>
    </location>
</feature>
<gene>
    <name evidence="2" type="ORF">Tci_924743</name>
</gene>
<sequence>RLGAAPPAPFFAGARPRAAAPGQRAGSRGCRLPRPPHARGTARHRGAGARRVAQR</sequence>
<evidence type="ECO:0000313" key="2">
    <source>
        <dbReference type="EMBL" id="GFD52774.1"/>
    </source>
</evidence>
<feature type="region of interest" description="Disordered" evidence="1">
    <location>
        <begin position="1"/>
        <end position="55"/>
    </location>
</feature>